<dbReference type="Pfam" id="PF08237">
    <property type="entry name" value="PE-PPE"/>
    <property type="match status" value="1"/>
</dbReference>
<dbReference type="Proteomes" id="UP000193529">
    <property type="component" value="Unassembled WGS sequence"/>
</dbReference>
<sequence>MTGWADLQANISGVTKLRHAALTYNGTWGAGLVQYPSDVVNGLNQFVDDGLCYEVPCPYPASFGPLGGPATAPSYQQSIQDAIDWTAAWLAENPQKTFAVLGYSQGAEAASRVYMELVAGSQYERNFVGGITFGNPCRMPGASAPGVTGLGSRWRGISPIRMTSLPTVNGQVVWADYAHNTANGDAGNDMYAQVPDTAVGAIMTDVYTIATQAQLNNPTAFLQAMVAGMLKLVEDSGLLSGLKGGAAGLLAMGAGAAVAFLVDLVGGVDINATGADAAVAAAVLGLQFLAAPGGPTGPHISYLGEIPGYSNLVADAVGFLHNIATITPARA</sequence>
<reference evidence="2 3" key="1">
    <citation type="submission" date="2016-01" db="EMBL/GenBank/DDBJ databases">
        <title>The new phylogeny of the genus Mycobacterium.</title>
        <authorList>
            <person name="Tarcisio F."/>
            <person name="Conor M."/>
            <person name="Antonella G."/>
            <person name="Elisabetta G."/>
            <person name="Giulia F.S."/>
            <person name="Sara T."/>
            <person name="Anna F."/>
            <person name="Clotilde B."/>
            <person name="Roberto B."/>
            <person name="Veronica D.S."/>
            <person name="Fabio R."/>
            <person name="Monica P."/>
            <person name="Olivier J."/>
            <person name="Enrico T."/>
            <person name="Nicola S."/>
        </authorList>
    </citation>
    <scope>NUCLEOTIDE SEQUENCE [LARGE SCALE GENOMIC DNA]</scope>
    <source>
        <strain evidence="2 3">DSM 44572</strain>
    </source>
</reference>
<proteinExistence type="predicted"/>
<evidence type="ECO:0000313" key="3">
    <source>
        <dbReference type="Proteomes" id="UP000193529"/>
    </source>
</evidence>
<comment type="caution">
    <text evidence="2">The sequence shown here is derived from an EMBL/GenBank/DDBJ whole genome shotgun (WGS) entry which is preliminary data.</text>
</comment>
<dbReference type="SUPFAM" id="SSF53474">
    <property type="entry name" value="alpha/beta-Hydrolases"/>
    <property type="match status" value="1"/>
</dbReference>
<dbReference type="InterPro" id="IPR013228">
    <property type="entry name" value="PE-PPE_C"/>
</dbReference>
<feature type="domain" description="PE-PPE" evidence="1">
    <location>
        <begin position="59"/>
        <end position="198"/>
    </location>
</feature>
<gene>
    <name evidence="2" type="ORF">AWC19_03155</name>
</gene>
<dbReference type="AlphaFoldDB" id="A0A1X1ZTY7"/>
<evidence type="ECO:0000259" key="1">
    <source>
        <dbReference type="Pfam" id="PF08237"/>
    </source>
</evidence>
<evidence type="ECO:0000313" key="2">
    <source>
        <dbReference type="EMBL" id="ORW27035.1"/>
    </source>
</evidence>
<keyword evidence="3" id="KW-1185">Reference proteome</keyword>
<dbReference type="RefSeq" id="WP_142281057.1">
    <property type="nucleotide sequence ID" value="NZ_JACKRZ010000209.1"/>
</dbReference>
<name>A0A1X1ZTY7_9MYCO</name>
<dbReference type="Gene3D" id="3.40.50.1820">
    <property type="entry name" value="alpha/beta hydrolase"/>
    <property type="match status" value="1"/>
</dbReference>
<dbReference type="OrthoDB" id="4673145at2"/>
<protein>
    <recommendedName>
        <fullName evidence="1">PE-PPE domain-containing protein</fullName>
    </recommendedName>
</protein>
<dbReference type="InterPro" id="IPR029058">
    <property type="entry name" value="AB_hydrolase_fold"/>
</dbReference>
<dbReference type="EMBL" id="LQPJ01000074">
    <property type="protein sequence ID" value="ORW27035.1"/>
    <property type="molecule type" value="Genomic_DNA"/>
</dbReference>
<organism evidence="2 3">
    <name type="scientific">Mycobacterium palustre</name>
    <dbReference type="NCBI Taxonomy" id="153971"/>
    <lineage>
        <taxon>Bacteria</taxon>
        <taxon>Bacillati</taxon>
        <taxon>Actinomycetota</taxon>
        <taxon>Actinomycetes</taxon>
        <taxon>Mycobacteriales</taxon>
        <taxon>Mycobacteriaceae</taxon>
        <taxon>Mycobacterium</taxon>
        <taxon>Mycobacterium simiae complex</taxon>
    </lineage>
</organism>
<dbReference type="STRING" id="153971.AWC19_03155"/>
<accession>A0A1X1ZTY7</accession>